<accession>A0A834WUA0</accession>
<name>A0A834WUA0_9FABA</name>
<dbReference type="Proteomes" id="UP000634136">
    <property type="component" value="Unassembled WGS sequence"/>
</dbReference>
<dbReference type="AlphaFoldDB" id="A0A834WUA0"/>
<organism evidence="2 3">
    <name type="scientific">Senna tora</name>
    <dbReference type="NCBI Taxonomy" id="362788"/>
    <lineage>
        <taxon>Eukaryota</taxon>
        <taxon>Viridiplantae</taxon>
        <taxon>Streptophyta</taxon>
        <taxon>Embryophyta</taxon>
        <taxon>Tracheophyta</taxon>
        <taxon>Spermatophyta</taxon>
        <taxon>Magnoliopsida</taxon>
        <taxon>eudicotyledons</taxon>
        <taxon>Gunneridae</taxon>
        <taxon>Pentapetalae</taxon>
        <taxon>rosids</taxon>
        <taxon>fabids</taxon>
        <taxon>Fabales</taxon>
        <taxon>Fabaceae</taxon>
        <taxon>Caesalpinioideae</taxon>
        <taxon>Cassia clade</taxon>
        <taxon>Senna</taxon>
    </lineage>
</organism>
<comment type="caution">
    <text evidence="2">The sequence shown here is derived from an EMBL/GenBank/DDBJ whole genome shotgun (WGS) entry which is preliminary data.</text>
</comment>
<evidence type="ECO:0000313" key="2">
    <source>
        <dbReference type="EMBL" id="KAF7832536.1"/>
    </source>
</evidence>
<feature type="region of interest" description="Disordered" evidence="1">
    <location>
        <begin position="57"/>
        <end position="95"/>
    </location>
</feature>
<dbReference type="EMBL" id="JAAIUW010000005">
    <property type="protein sequence ID" value="KAF7832536.1"/>
    <property type="molecule type" value="Genomic_DNA"/>
</dbReference>
<sequence length="144" mass="17136">MWKILNRVEQEISLTYLQTKHFLFCGGGGLFSFTLPKHFCVFSGKICCNETTAPRDLMQRDDSAERSDATRRRARQETVENPKQNRARDFPDLPPYQTLPLPQRQRLLLLHSPEALLHFHRQDLFQRDDGAERSVWWPWILLRW</sequence>
<gene>
    <name evidence="2" type="ORF">G2W53_014869</name>
</gene>
<feature type="compositionally biased region" description="Basic and acidic residues" evidence="1">
    <location>
        <begin position="57"/>
        <end position="80"/>
    </location>
</feature>
<evidence type="ECO:0000256" key="1">
    <source>
        <dbReference type="SAM" id="MobiDB-lite"/>
    </source>
</evidence>
<reference evidence="2" key="1">
    <citation type="submission" date="2020-09" db="EMBL/GenBank/DDBJ databases">
        <title>Genome-Enabled Discovery of Anthraquinone Biosynthesis in Senna tora.</title>
        <authorList>
            <person name="Kang S.-H."/>
            <person name="Pandey R.P."/>
            <person name="Lee C.-M."/>
            <person name="Sim J.-S."/>
            <person name="Jeong J.-T."/>
            <person name="Choi B.-S."/>
            <person name="Jung M."/>
            <person name="Ginzburg D."/>
            <person name="Zhao K."/>
            <person name="Won S.Y."/>
            <person name="Oh T.-J."/>
            <person name="Yu Y."/>
            <person name="Kim N.-H."/>
            <person name="Lee O.R."/>
            <person name="Lee T.-H."/>
            <person name="Bashyal P."/>
            <person name="Kim T.-S."/>
            <person name="Lee W.-H."/>
            <person name="Kawkins C."/>
            <person name="Kim C.-K."/>
            <person name="Kim J.S."/>
            <person name="Ahn B.O."/>
            <person name="Rhee S.Y."/>
            <person name="Sohng J.K."/>
        </authorList>
    </citation>
    <scope>NUCLEOTIDE SEQUENCE</scope>
    <source>
        <tissue evidence="2">Leaf</tissue>
    </source>
</reference>
<protein>
    <submittedName>
        <fullName evidence="2">Uncharacterized protein</fullName>
    </submittedName>
</protein>
<keyword evidence="3" id="KW-1185">Reference proteome</keyword>
<proteinExistence type="predicted"/>
<evidence type="ECO:0000313" key="3">
    <source>
        <dbReference type="Proteomes" id="UP000634136"/>
    </source>
</evidence>